<dbReference type="PANTHER" id="PTHR23501">
    <property type="entry name" value="MAJOR FACILITATOR SUPERFAMILY"/>
    <property type="match status" value="1"/>
</dbReference>
<dbReference type="SUPFAM" id="SSF103473">
    <property type="entry name" value="MFS general substrate transporter"/>
    <property type="match status" value="1"/>
</dbReference>
<evidence type="ECO:0000256" key="3">
    <source>
        <dbReference type="ARBA" id="ARBA00022989"/>
    </source>
</evidence>
<evidence type="ECO:0000313" key="8">
    <source>
        <dbReference type="Proteomes" id="UP000471648"/>
    </source>
</evidence>
<feature type="transmembrane region" description="Helical" evidence="5">
    <location>
        <begin position="79"/>
        <end position="100"/>
    </location>
</feature>
<dbReference type="PROSITE" id="PS50850">
    <property type="entry name" value="MFS"/>
    <property type="match status" value="1"/>
</dbReference>
<dbReference type="Gene3D" id="1.20.1720.10">
    <property type="entry name" value="Multidrug resistance protein D"/>
    <property type="match status" value="1"/>
</dbReference>
<feature type="transmembrane region" description="Helical" evidence="5">
    <location>
        <begin position="42"/>
        <end position="67"/>
    </location>
</feature>
<comment type="caution">
    <text evidence="7">The sequence shown here is derived from an EMBL/GenBank/DDBJ whole genome shotgun (WGS) entry which is preliminary data.</text>
</comment>
<dbReference type="InterPro" id="IPR036259">
    <property type="entry name" value="MFS_trans_sf"/>
</dbReference>
<keyword evidence="3 5" id="KW-1133">Transmembrane helix</keyword>
<dbReference type="PANTHER" id="PTHR23501:SF1">
    <property type="entry name" value="TRANSPORT PROTEIN HSRA-RELATED"/>
    <property type="match status" value="1"/>
</dbReference>
<dbReference type="GO" id="GO:0022857">
    <property type="term" value="F:transmembrane transporter activity"/>
    <property type="evidence" value="ECO:0007669"/>
    <property type="project" value="InterPro"/>
</dbReference>
<gene>
    <name evidence="7" type="ORF">G3I39_23990</name>
</gene>
<dbReference type="EMBL" id="JAAGME010000995">
    <property type="protein sequence ID" value="NEB70087.1"/>
    <property type="molecule type" value="Genomic_DNA"/>
</dbReference>
<evidence type="ECO:0000256" key="2">
    <source>
        <dbReference type="ARBA" id="ARBA00022692"/>
    </source>
</evidence>
<comment type="subcellular location">
    <subcellularLocation>
        <location evidence="1">Cell membrane</location>
        <topology evidence="1">Multi-pass membrane protein</topology>
    </subcellularLocation>
</comment>
<sequence length="143" mass="15418">MPQPTARSRPGPPRARRCSFHECLHREDRTGRATTPADRPTLVLLSATVLVGAIAALLDTTIVAVALDELRREFDSSVIQIQWVTTAYVLAMTAVIPAIGWTVGRFGARTMWTAALAVFLVGSVERGRARPAQLSLLGIQGGQ</sequence>
<dbReference type="InterPro" id="IPR011701">
    <property type="entry name" value="MFS"/>
</dbReference>
<dbReference type="Pfam" id="PF07690">
    <property type="entry name" value="MFS_1"/>
    <property type="match status" value="1"/>
</dbReference>
<name>A0A6N9VC76_STRMI</name>
<accession>A0A6N9VC76</accession>
<evidence type="ECO:0000259" key="6">
    <source>
        <dbReference type="PROSITE" id="PS50850"/>
    </source>
</evidence>
<evidence type="ECO:0000313" key="7">
    <source>
        <dbReference type="EMBL" id="NEB70087.1"/>
    </source>
</evidence>
<evidence type="ECO:0000256" key="5">
    <source>
        <dbReference type="SAM" id="Phobius"/>
    </source>
</evidence>
<dbReference type="Proteomes" id="UP000471648">
    <property type="component" value="Unassembled WGS sequence"/>
</dbReference>
<keyword evidence="4 5" id="KW-0472">Membrane</keyword>
<feature type="domain" description="Major facilitator superfamily (MFS) profile" evidence="6">
    <location>
        <begin position="45"/>
        <end position="143"/>
    </location>
</feature>
<reference evidence="7 8" key="1">
    <citation type="submission" date="2020-01" db="EMBL/GenBank/DDBJ databases">
        <title>Insect and environment-associated Actinomycetes.</title>
        <authorList>
            <person name="Currrie C."/>
            <person name="Chevrette M."/>
            <person name="Carlson C."/>
            <person name="Stubbendieck R."/>
            <person name="Wendt-Pienkowski E."/>
        </authorList>
    </citation>
    <scope>NUCLEOTIDE SEQUENCE [LARGE SCALE GENOMIC DNA]</scope>
    <source>
        <strain evidence="7 8">SID14438</strain>
    </source>
</reference>
<proteinExistence type="predicted"/>
<keyword evidence="2 5" id="KW-0812">Transmembrane</keyword>
<evidence type="ECO:0000256" key="4">
    <source>
        <dbReference type="ARBA" id="ARBA00023136"/>
    </source>
</evidence>
<dbReference type="GO" id="GO:0005886">
    <property type="term" value="C:plasma membrane"/>
    <property type="evidence" value="ECO:0007669"/>
    <property type="project" value="UniProtKB-SubCell"/>
</dbReference>
<protein>
    <submittedName>
        <fullName evidence="7">Multidrug efflux MFS transporter</fullName>
    </submittedName>
</protein>
<organism evidence="7 8">
    <name type="scientific">Streptomyces microflavus</name>
    <name type="common">Streptomyces lipmanii</name>
    <dbReference type="NCBI Taxonomy" id="1919"/>
    <lineage>
        <taxon>Bacteria</taxon>
        <taxon>Bacillati</taxon>
        <taxon>Actinomycetota</taxon>
        <taxon>Actinomycetes</taxon>
        <taxon>Kitasatosporales</taxon>
        <taxon>Streptomycetaceae</taxon>
        <taxon>Streptomyces</taxon>
    </lineage>
</organism>
<dbReference type="InterPro" id="IPR020846">
    <property type="entry name" value="MFS_dom"/>
</dbReference>
<evidence type="ECO:0000256" key="1">
    <source>
        <dbReference type="ARBA" id="ARBA00004651"/>
    </source>
</evidence>
<dbReference type="AlphaFoldDB" id="A0A6N9VC76"/>